<protein>
    <submittedName>
        <fullName evidence="2">MBL fold metallo-hydrolase</fullName>
    </submittedName>
</protein>
<dbReference type="RefSeq" id="WP_282594414.1">
    <property type="nucleotide sequence ID" value="NZ_JALLGV010000010.1"/>
</dbReference>
<dbReference type="PANTHER" id="PTHR43546">
    <property type="entry name" value="UPF0173 METAL-DEPENDENT HYDROLASE MJ1163-RELATED"/>
    <property type="match status" value="1"/>
</dbReference>
<dbReference type="AlphaFoldDB" id="A0ABD6CDN6"/>
<name>A0ABD6CDN6_9EURY</name>
<dbReference type="PANTHER" id="PTHR43546:SF9">
    <property type="entry name" value="L-ASCORBATE-6-PHOSPHATE LACTONASE ULAG-RELATED"/>
    <property type="match status" value="1"/>
</dbReference>
<gene>
    <name evidence="2" type="ORF">ACFR9U_15085</name>
</gene>
<evidence type="ECO:0000313" key="3">
    <source>
        <dbReference type="Proteomes" id="UP001597119"/>
    </source>
</evidence>
<keyword evidence="1" id="KW-0378">Hydrolase</keyword>
<sequence>MRLRHLKSSSVVVEDGDMSVLCDPWLLDGAFYGAWAHYPPLEFEPSDYNDVDYIYISHIHPDHCHGDTLERLDDDIPVLIHDYQSDFLRHNVEAHGFDVKELPHNERVHLGGDLHLNVLGADNCNPEKCGKYFGCSWWMESESGGRTDGSTQIDSMGVFDDGDSVLVNANDCRWPMSAGACGEINDRYGEIDMLLMQYGAANFYPQCMADYTHAEKLEAKADVAVEMLQDAESFIDVLEPDYYMPFAGSYVLAGDNADLNEYLAVARRDEAKDYFERSDAVPDSSVCVLLNSEEHFDLDAERQSAPYTPIDEQEKAEYIETVLADRDFTFESDPMPDRETFRELIPEAYEHFEVKRQDLGYESETTVYLQLVDDEFAKISMQGDGFEFVGVDEYESAEEYVRMDIDPRLLVRILQGPRYAHFNNAQIGSHIMFHKDPDVYERPLYYAMSFFHTPA</sequence>
<dbReference type="Pfam" id="PF13483">
    <property type="entry name" value="Lactamase_B_3"/>
    <property type="match status" value="1"/>
</dbReference>
<dbReference type="Gene3D" id="3.60.15.10">
    <property type="entry name" value="Ribonuclease Z/Hydroxyacylglutathione hydrolase-like"/>
    <property type="match status" value="1"/>
</dbReference>
<accession>A0ABD6CDN6</accession>
<dbReference type="SUPFAM" id="SSF56281">
    <property type="entry name" value="Metallo-hydrolase/oxidoreductase"/>
    <property type="match status" value="1"/>
</dbReference>
<dbReference type="InterPro" id="IPR050114">
    <property type="entry name" value="UPF0173_UPF0282_UlaG_hydrolase"/>
</dbReference>
<keyword evidence="3" id="KW-1185">Reference proteome</keyword>
<reference evidence="2 3" key="1">
    <citation type="journal article" date="2019" name="Int. J. Syst. Evol. Microbiol.">
        <title>The Global Catalogue of Microorganisms (GCM) 10K type strain sequencing project: providing services to taxonomists for standard genome sequencing and annotation.</title>
        <authorList>
            <consortium name="The Broad Institute Genomics Platform"/>
            <consortium name="The Broad Institute Genome Sequencing Center for Infectious Disease"/>
            <person name="Wu L."/>
            <person name="Ma J."/>
        </authorList>
    </citation>
    <scope>NUCLEOTIDE SEQUENCE [LARGE SCALE GENOMIC DNA]</scope>
    <source>
        <strain evidence="2 3">CGMCC 1.12125</strain>
    </source>
</reference>
<dbReference type="GO" id="GO:0016787">
    <property type="term" value="F:hydrolase activity"/>
    <property type="evidence" value="ECO:0007669"/>
    <property type="project" value="UniProtKB-KW"/>
</dbReference>
<evidence type="ECO:0000256" key="1">
    <source>
        <dbReference type="ARBA" id="ARBA00022801"/>
    </source>
</evidence>
<evidence type="ECO:0000313" key="2">
    <source>
        <dbReference type="EMBL" id="MFD1588305.1"/>
    </source>
</evidence>
<proteinExistence type="predicted"/>
<comment type="caution">
    <text evidence="2">The sequence shown here is derived from an EMBL/GenBank/DDBJ whole genome shotgun (WGS) entry which is preliminary data.</text>
</comment>
<dbReference type="InterPro" id="IPR036866">
    <property type="entry name" value="RibonucZ/Hydroxyglut_hydro"/>
</dbReference>
<dbReference type="Proteomes" id="UP001597119">
    <property type="component" value="Unassembled WGS sequence"/>
</dbReference>
<organism evidence="2 3">
    <name type="scientific">Halorientalis brevis</name>
    <dbReference type="NCBI Taxonomy" id="1126241"/>
    <lineage>
        <taxon>Archaea</taxon>
        <taxon>Methanobacteriati</taxon>
        <taxon>Methanobacteriota</taxon>
        <taxon>Stenosarchaea group</taxon>
        <taxon>Halobacteria</taxon>
        <taxon>Halobacteriales</taxon>
        <taxon>Haloarculaceae</taxon>
        <taxon>Halorientalis</taxon>
    </lineage>
</organism>
<dbReference type="EMBL" id="JBHUDJ010000011">
    <property type="protein sequence ID" value="MFD1588305.1"/>
    <property type="molecule type" value="Genomic_DNA"/>
</dbReference>